<feature type="domain" description="Hyaluronan/mRNA-binding protein" evidence="4">
    <location>
        <begin position="178"/>
        <end position="294"/>
    </location>
</feature>
<evidence type="ECO:0000256" key="3">
    <source>
        <dbReference type="SAM" id="MobiDB-lite"/>
    </source>
</evidence>
<protein>
    <recommendedName>
        <fullName evidence="4">Hyaluronan/mRNA-binding protein domain-containing protein</fullName>
    </recommendedName>
</protein>
<dbReference type="GO" id="GO:0003723">
    <property type="term" value="F:RNA binding"/>
    <property type="evidence" value="ECO:0007669"/>
    <property type="project" value="InterPro"/>
</dbReference>
<dbReference type="FunCoup" id="A0A482WIU3">
    <property type="interactions" value="1577"/>
</dbReference>
<dbReference type="PANTHER" id="PTHR12299">
    <property type="entry name" value="HYALURONIC ACID-BINDING PROTEIN 4"/>
    <property type="match status" value="1"/>
</dbReference>
<dbReference type="EMBL" id="QKKF02034760">
    <property type="protein sequence ID" value="RZF33172.1"/>
    <property type="molecule type" value="Genomic_DNA"/>
</dbReference>
<feature type="compositionally biased region" description="Polar residues" evidence="3">
    <location>
        <begin position="216"/>
        <end position="225"/>
    </location>
</feature>
<dbReference type="Pfam" id="PF04774">
    <property type="entry name" value="HABP4_PAI-RBP1"/>
    <property type="match status" value="1"/>
</dbReference>
<feature type="compositionally biased region" description="Polar residues" evidence="3">
    <location>
        <begin position="365"/>
        <end position="388"/>
    </location>
</feature>
<dbReference type="InterPro" id="IPR032381">
    <property type="entry name" value="IHABP4_N"/>
</dbReference>
<comment type="caution">
    <text evidence="5">The sequence shown here is derived from an EMBL/GenBank/DDBJ whole genome shotgun (WGS) entry which is preliminary data.</text>
</comment>
<sequence>MESVYSIGVENRYQLFLDSDDDPLEVLKISDQEGSKSKKNKHSDKVNKSKEADAPRQVSQKSINNTRNVKLQEAITKEKKSNFNKTQVTNICITDGTEARGNKEFRRQDRRFEDQQTPFGFNNKMDQDNRYERKNNAIRNFKNKSFKENKHDETKETEVQKSTNHDGMDGRGGYQNRGKKQFDRASRSTKTGIKPVDKREGGGAHNWGSYQDELNEVSNFNNEPLNDQDYPNPKPDEPHLEVDGNEEVQKSPLEESSDKPDIPEEPKEMTLDEYKALKANRQKPMYNLRKANEGEDPSQWKKMYALTKSENEEDEEEEYERIEYPQRAGRQKLLLGIKYFFKDRFARVGRVKRGGCVMGGARNGSEPNDSYNVNEENDKSCNLSQDTPKLNDEKDFPSLG</sequence>
<evidence type="ECO:0000256" key="2">
    <source>
        <dbReference type="ARBA" id="ARBA00035118"/>
    </source>
</evidence>
<evidence type="ECO:0000313" key="6">
    <source>
        <dbReference type="Proteomes" id="UP000291343"/>
    </source>
</evidence>
<name>A0A482WIU3_LAOST</name>
<dbReference type="PANTHER" id="PTHR12299:SF17">
    <property type="entry name" value="AT19571P-RELATED"/>
    <property type="match status" value="1"/>
</dbReference>
<feature type="compositionally biased region" description="Basic and acidic residues" evidence="3">
    <location>
        <begin position="43"/>
        <end position="54"/>
    </location>
</feature>
<feature type="region of interest" description="Disordered" evidence="3">
    <location>
        <begin position="357"/>
        <end position="400"/>
    </location>
</feature>
<dbReference type="InterPro" id="IPR039764">
    <property type="entry name" value="HABP4/SERBP1-like"/>
</dbReference>
<dbReference type="GO" id="GO:0005737">
    <property type="term" value="C:cytoplasm"/>
    <property type="evidence" value="ECO:0007669"/>
    <property type="project" value="TreeGrafter"/>
</dbReference>
<evidence type="ECO:0000313" key="5">
    <source>
        <dbReference type="EMBL" id="RZF33172.1"/>
    </source>
</evidence>
<dbReference type="GO" id="GO:0006417">
    <property type="term" value="P:regulation of translation"/>
    <property type="evidence" value="ECO:0007669"/>
    <property type="project" value="UniProtKB-KW"/>
</dbReference>
<proteinExistence type="inferred from homology"/>
<dbReference type="SMART" id="SM01233">
    <property type="entry name" value="HABP4_PAI-RBP1"/>
    <property type="match status" value="1"/>
</dbReference>
<accession>A0A482WIU3</accession>
<feature type="compositionally biased region" description="Basic and acidic residues" evidence="3">
    <location>
        <begin position="145"/>
        <end position="169"/>
    </location>
</feature>
<feature type="compositionally biased region" description="Basic and acidic residues" evidence="3">
    <location>
        <begin position="234"/>
        <end position="276"/>
    </location>
</feature>
<comment type="similarity">
    <text evidence="2">Belongs to the SERBP1-HABP4 family.</text>
</comment>
<reference evidence="5 6" key="1">
    <citation type="journal article" date="2017" name="Gigascience">
        <title>Genome sequence of the small brown planthopper, Laodelphax striatellus.</title>
        <authorList>
            <person name="Zhu J."/>
            <person name="Jiang F."/>
            <person name="Wang X."/>
            <person name="Yang P."/>
            <person name="Bao Y."/>
            <person name="Zhao W."/>
            <person name="Wang W."/>
            <person name="Lu H."/>
            <person name="Wang Q."/>
            <person name="Cui N."/>
            <person name="Li J."/>
            <person name="Chen X."/>
            <person name="Luo L."/>
            <person name="Yu J."/>
            <person name="Kang L."/>
            <person name="Cui F."/>
        </authorList>
    </citation>
    <scope>NUCLEOTIDE SEQUENCE [LARGE SCALE GENOMIC DNA]</scope>
    <source>
        <strain evidence="5">Lst14</strain>
    </source>
</reference>
<organism evidence="5 6">
    <name type="scientific">Laodelphax striatellus</name>
    <name type="common">Small brown planthopper</name>
    <name type="synonym">Delphax striatella</name>
    <dbReference type="NCBI Taxonomy" id="195883"/>
    <lineage>
        <taxon>Eukaryota</taxon>
        <taxon>Metazoa</taxon>
        <taxon>Ecdysozoa</taxon>
        <taxon>Arthropoda</taxon>
        <taxon>Hexapoda</taxon>
        <taxon>Insecta</taxon>
        <taxon>Pterygota</taxon>
        <taxon>Neoptera</taxon>
        <taxon>Paraneoptera</taxon>
        <taxon>Hemiptera</taxon>
        <taxon>Auchenorrhyncha</taxon>
        <taxon>Fulgoroidea</taxon>
        <taxon>Delphacidae</taxon>
        <taxon>Criomorphinae</taxon>
        <taxon>Laodelphax</taxon>
    </lineage>
</organism>
<dbReference type="InterPro" id="IPR006861">
    <property type="entry name" value="HABP4_PAIRBP1-bd"/>
</dbReference>
<dbReference type="InParanoid" id="A0A482WIU3"/>
<evidence type="ECO:0000256" key="1">
    <source>
        <dbReference type="ARBA" id="ARBA00022845"/>
    </source>
</evidence>
<gene>
    <name evidence="5" type="ORF">LSTR_LSTR004858</name>
</gene>
<feature type="region of interest" description="Disordered" evidence="3">
    <location>
        <begin position="102"/>
        <end position="301"/>
    </location>
</feature>
<dbReference type="Proteomes" id="UP000291343">
    <property type="component" value="Unassembled WGS sequence"/>
</dbReference>
<feature type="compositionally biased region" description="Basic and acidic residues" evidence="3">
    <location>
        <begin position="102"/>
        <end position="114"/>
    </location>
</feature>
<keyword evidence="1" id="KW-0810">Translation regulation</keyword>
<dbReference type="Pfam" id="PF16174">
    <property type="entry name" value="IHABP4_N"/>
    <property type="match status" value="1"/>
</dbReference>
<dbReference type="AlphaFoldDB" id="A0A482WIU3"/>
<feature type="compositionally biased region" description="Basic and acidic residues" evidence="3">
    <location>
        <begin position="125"/>
        <end position="135"/>
    </location>
</feature>
<dbReference type="STRING" id="195883.A0A482WIU3"/>
<dbReference type="OrthoDB" id="6630930at2759"/>
<evidence type="ECO:0000259" key="4">
    <source>
        <dbReference type="SMART" id="SM01233"/>
    </source>
</evidence>
<feature type="region of interest" description="Disordered" evidence="3">
    <location>
        <begin position="29"/>
        <end position="69"/>
    </location>
</feature>
<feature type="compositionally biased region" description="Polar residues" evidence="3">
    <location>
        <begin position="57"/>
        <end position="69"/>
    </location>
</feature>
<keyword evidence="6" id="KW-1185">Reference proteome</keyword>
<dbReference type="GO" id="GO:0005634">
    <property type="term" value="C:nucleus"/>
    <property type="evidence" value="ECO:0007669"/>
    <property type="project" value="TreeGrafter"/>
</dbReference>
<feature type="compositionally biased region" description="Basic and acidic residues" evidence="3">
    <location>
        <begin position="389"/>
        <end position="400"/>
    </location>
</feature>